<evidence type="ECO:0000313" key="4">
    <source>
        <dbReference type="Proteomes" id="UP001474421"/>
    </source>
</evidence>
<keyword evidence="4" id="KW-1185">Reference proteome</keyword>
<feature type="compositionally biased region" description="Basic and acidic residues" evidence="1">
    <location>
        <begin position="54"/>
        <end position="71"/>
    </location>
</feature>
<feature type="region of interest" description="Disordered" evidence="1">
    <location>
        <begin position="35"/>
        <end position="168"/>
    </location>
</feature>
<dbReference type="GO" id="GO:0005634">
    <property type="term" value="C:nucleus"/>
    <property type="evidence" value="ECO:0007669"/>
    <property type="project" value="TreeGrafter"/>
</dbReference>
<evidence type="ECO:0000256" key="1">
    <source>
        <dbReference type="SAM" id="MobiDB-lite"/>
    </source>
</evidence>
<dbReference type="GO" id="GO:0005737">
    <property type="term" value="C:cytoplasm"/>
    <property type="evidence" value="ECO:0007669"/>
    <property type="project" value="TreeGrafter"/>
</dbReference>
<dbReference type="PANTHER" id="PTHR22437">
    <property type="entry name" value="WINGED HELIX DOMAIN-CONTAINING PROTEIN"/>
    <property type="match status" value="1"/>
</dbReference>
<gene>
    <name evidence="3" type="ORF">NXF25_011299</name>
</gene>
<dbReference type="AlphaFoldDB" id="A0AAW1BEQ5"/>
<dbReference type="InterPro" id="IPR040126">
    <property type="entry name" value="STOX1/2"/>
</dbReference>
<feature type="domain" description="Winged helix Storkhead-box1" evidence="2">
    <location>
        <begin position="286"/>
        <end position="364"/>
    </location>
</feature>
<dbReference type="Pfam" id="PF10264">
    <property type="entry name" value="WHD_Storkhead"/>
    <property type="match status" value="1"/>
</dbReference>
<dbReference type="GO" id="GO:0006357">
    <property type="term" value="P:regulation of transcription by RNA polymerase II"/>
    <property type="evidence" value="ECO:0007669"/>
    <property type="project" value="InterPro"/>
</dbReference>
<name>A0AAW1BEQ5_CROAD</name>
<accession>A0AAW1BEQ5</accession>
<dbReference type="GO" id="GO:0000977">
    <property type="term" value="F:RNA polymerase II transcription regulatory region sequence-specific DNA binding"/>
    <property type="evidence" value="ECO:0007669"/>
    <property type="project" value="TreeGrafter"/>
</dbReference>
<feature type="compositionally biased region" description="Low complexity" evidence="1">
    <location>
        <begin position="81"/>
        <end position="97"/>
    </location>
</feature>
<comment type="caution">
    <text evidence="3">The sequence shown here is derived from an EMBL/GenBank/DDBJ whole genome shotgun (WGS) entry which is preliminary data.</text>
</comment>
<organism evidence="3 4">
    <name type="scientific">Crotalus adamanteus</name>
    <name type="common">Eastern diamondback rattlesnake</name>
    <dbReference type="NCBI Taxonomy" id="8729"/>
    <lineage>
        <taxon>Eukaryota</taxon>
        <taxon>Metazoa</taxon>
        <taxon>Chordata</taxon>
        <taxon>Craniata</taxon>
        <taxon>Vertebrata</taxon>
        <taxon>Euteleostomi</taxon>
        <taxon>Lepidosauria</taxon>
        <taxon>Squamata</taxon>
        <taxon>Bifurcata</taxon>
        <taxon>Unidentata</taxon>
        <taxon>Episquamata</taxon>
        <taxon>Toxicofera</taxon>
        <taxon>Serpentes</taxon>
        <taxon>Colubroidea</taxon>
        <taxon>Viperidae</taxon>
        <taxon>Crotalinae</taxon>
        <taxon>Crotalus</taxon>
    </lineage>
</organism>
<reference evidence="3 4" key="1">
    <citation type="journal article" date="2024" name="Proc. Natl. Acad. Sci. U.S.A.">
        <title>The genetic regulatory architecture and epigenomic basis for age-related changes in rattlesnake venom.</title>
        <authorList>
            <person name="Hogan M.P."/>
            <person name="Holding M.L."/>
            <person name="Nystrom G.S."/>
            <person name="Colston T.J."/>
            <person name="Bartlett D.A."/>
            <person name="Mason A.J."/>
            <person name="Ellsworth S.A."/>
            <person name="Rautsaw R.M."/>
            <person name="Lawrence K.C."/>
            <person name="Strickland J.L."/>
            <person name="He B."/>
            <person name="Fraser P."/>
            <person name="Margres M.J."/>
            <person name="Gilbert D.M."/>
            <person name="Gibbs H.L."/>
            <person name="Parkinson C.L."/>
            <person name="Rokyta D.R."/>
        </authorList>
    </citation>
    <scope>NUCLEOTIDE SEQUENCE [LARGE SCALE GENOMIC DNA]</scope>
    <source>
        <strain evidence="3">DRR0105</strain>
    </source>
</reference>
<feature type="compositionally biased region" description="Low complexity" evidence="1">
    <location>
        <begin position="153"/>
        <end position="168"/>
    </location>
</feature>
<proteinExistence type="predicted"/>
<evidence type="ECO:0000313" key="3">
    <source>
        <dbReference type="EMBL" id="KAK9400585.1"/>
    </source>
</evidence>
<sequence>MCLQKCRRGKLFAHSEALPDRCPLYSHRRGLLFPTNLGFGPDEDPTQKLRPRLVAREQADRGLREPRRDQWRALGTGAQRTPARAGLPPLTLPPGASERGGEGGGRRASSSGSGAAAEEPSRLEPGQLFPAPCQEQPRSLGSGGGADGHNGQSAPRSRPSMSPSPLPRRAVLLAPSSLALVLRRRPPGSREAAGPEAEADCCEDEARGAAVFQAFRRANAASHWNAGLARAVGRVRLQGWLRGGVLLLQGPPAPLQLLRDAWLRRALRAPKGFLIRAVGDVSPVHMNPISQSQFVPLAEVLCCAISDMNAAHITVTQEALLHQLGKHYPGIATPTHDILYSTLGMLIKERKIYHTGEGYFIVTPNTYFISDRGIQHDQNHLQGTENQSITGDSGIDSPRTQSMVSANSVILYGLKKRRSFLKNLEEIEKILHSRKSLTPNSLLQLTPVMNV</sequence>
<dbReference type="InterPro" id="IPR019391">
    <property type="entry name" value="Storkhead-box_WHD"/>
</dbReference>
<dbReference type="PANTHER" id="PTHR22437:SF1">
    <property type="entry name" value="STORKHEAD-BOX PROTEIN 1"/>
    <property type="match status" value="1"/>
</dbReference>
<dbReference type="Proteomes" id="UP001474421">
    <property type="component" value="Unassembled WGS sequence"/>
</dbReference>
<feature type="compositionally biased region" description="Low complexity" evidence="1">
    <location>
        <begin position="107"/>
        <end position="118"/>
    </location>
</feature>
<protein>
    <submittedName>
        <fullName evidence="3">Storkhead-box protein 1</fullName>
    </submittedName>
</protein>
<evidence type="ECO:0000259" key="2">
    <source>
        <dbReference type="Pfam" id="PF10264"/>
    </source>
</evidence>
<dbReference type="EMBL" id="JAOTOJ010000005">
    <property type="protein sequence ID" value="KAK9400585.1"/>
    <property type="molecule type" value="Genomic_DNA"/>
</dbReference>